<evidence type="ECO:0000313" key="3">
    <source>
        <dbReference type="Proteomes" id="UP000765509"/>
    </source>
</evidence>
<accession>A0A9Q3HT92</accession>
<organism evidence="2 3">
    <name type="scientific">Austropuccinia psidii MF-1</name>
    <dbReference type="NCBI Taxonomy" id="1389203"/>
    <lineage>
        <taxon>Eukaryota</taxon>
        <taxon>Fungi</taxon>
        <taxon>Dikarya</taxon>
        <taxon>Basidiomycota</taxon>
        <taxon>Pucciniomycotina</taxon>
        <taxon>Pucciniomycetes</taxon>
        <taxon>Pucciniales</taxon>
        <taxon>Sphaerophragmiaceae</taxon>
        <taxon>Austropuccinia</taxon>
    </lineage>
</organism>
<protein>
    <submittedName>
        <fullName evidence="2">Uncharacterized protein</fullName>
    </submittedName>
</protein>
<dbReference type="EMBL" id="AVOT02025326">
    <property type="protein sequence ID" value="MBW0516533.1"/>
    <property type="molecule type" value="Genomic_DNA"/>
</dbReference>
<keyword evidence="1" id="KW-1133">Transmembrane helix</keyword>
<evidence type="ECO:0000313" key="2">
    <source>
        <dbReference type="EMBL" id="MBW0516533.1"/>
    </source>
</evidence>
<keyword evidence="1" id="KW-0472">Membrane</keyword>
<evidence type="ECO:0000256" key="1">
    <source>
        <dbReference type="SAM" id="Phobius"/>
    </source>
</evidence>
<keyword evidence="1" id="KW-0812">Transmembrane</keyword>
<dbReference type="Proteomes" id="UP000765509">
    <property type="component" value="Unassembled WGS sequence"/>
</dbReference>
<name>A0A9Q3HT92_9BASI</name>
<comment type="caution">
    <text evidence="2">The sequence shown here is derived from an EMBL/GenBank/DDBJ whole genome shotgun (WGS) entry which is preliminary data.</text>
</comment>
<reference evidence="2" key="1">
    <citation type="submission" date="2021-03" db="EMBL/GenBank/DDBJ databases">
        <title>Draft genome sequence of rust myrtle Austropuccinia psidii MF-1, a brazilian biotype.</title>
        <authorList>
            <person name="Quecine M.C."/>
            <person name="Pachon D.M.R."/>
            <person name="Bonatelli M.L."/>
            <person name="Correr F.H."/>
            <person name="Franceschini L.M."/>
            <person name="Leite T.F."/>
            <person name="Margarido G.R.A."/>
            <person name="Almeida C.A."/>
            <person name="Ferrarezi J.A."/>
            <person name="Labate C.A."/>
        </authorList>
    </citation>
    <scope>NUCLEOTIDE SEQUENCE</scope>
    <source>
        <strain evidence="2">MF-1</strain>
    </source>
</reference>
<feature type="transmembrane region" description="Helical" evidence="1">
    <location>
        <begin position="37"/>
        <end position="57"/>
    </location>
</feature>
<proteinExistence type="predicted"/>
<dbReference type="AlphaFoldDB" id="A0A9Q3HT92"/>
<keyword evidence="3" id="KW-1185">Reference proteome</keyword>
<sequence length="142" mass="16121">MGLGEHGLTPGAKALRLTELPLLSPERLRINIHNGNLRAFVSYIVTATIFSFTSVIYVANATLFSLLTIVLSHLIPSLQTLSLQQQHHSFIRQLIFTTALTTDCFLLLHYIVIIFYRCINCIHLFSLIKLHRFTVSTKIPHH</sequence>
<gene>
    <name evidence="2" type="ORF">O181_056248</name>
</gene>